<dbReference type="Proteomes" id="UP001178508">
    <property type="component" value="Chromosome 8"/>
</dbReference>
<protein>
    <submittedName>
        <fullName evidence="2">Uncharacterized protein</fullName>
    </submittedName>
</protein>
<name>A0AAV1FNW6_XYRNO</name>
<proteinExistence type="predicted"/>
<organism evidence="2 3">
    <name type="scientific">Xyrichtys novacula</name>
    <name type="common">Pearly razorfish</name>
    <name type="synonym">Hemipteronotus novacula</name>
    <dbReference type="NCBI Taxonomy" id="13765"/>
    <lineage>
        <taxon>Eukaryota</taxon>
        <taxon>Metazoa</taxon>
        <taxon>Chordata</taxon>
        <taxon>Craniata</taxon>
        <taxon>Vertebrata</taxon>
        <taxon>Euteleostomi</taxon>
        <taxon>Actinopterygii</taxon>
        <taxon>Neopterygii</taxon>
        <taxon>Teleostei</taxon>
        <taxon>Neoteleostei</taxon>
        <taxon>Acanthomorphata</taxon>
        <taxon>Eupercaria</taxon>
        <taxon>Labriformes</taxon>
        <taxon>Labridae</taxon>
        <taxon>Xyrichtys</taxon>
    </lineage>
</organism>
<accession>A0AAV1FNW6</accession>
<evidence type="ECO:0000313" key="3">
    <source>
        <dbReference type="Proteomes" id="UP001178508"/>
    </source>
</evidence>
<evidence type="ECO:0000313" key="2">
    <source>
        <dbReference type="EMBL" id="CAJ1061982.1"/>
    </source>
</evidence>
<evidence type="ECO:0000256" key="1">
    <source>
        <dbReference type="SAM" id="MobiDB-lite"/>
    </source>
</evidence>
<dbReference type="EMBL" id="OY660871">
    <property type="protein sequence ID" value="CAJ1061982.1"/>
    <property type="molecule type" value="Genomic_DNA"/>
</dbReference>
<sequence>MSCSSIQTGKFLRVTVKLKSTSKKTLADPITCWTLSSCILGYSALPTLRDGSSSFWTPLTEVCTSTETCLWTPSDSTRCRGHHPRETGLHRDVDDPLLLQDPAEE</sequence>
<gene>
    <name evidence="2" type="ORF">XNOV1_A036461</name>
</gene>
<feature type="compositionally biased region" description="Basic and acidic residues" evidence="1">
    <location>
        <begin position="84"/>
        <end position="94"/>
    </location>
</feature>
<keyword evidence="3" id="KW-1185">Reference proteome</keyword>
<feature type="region of interest" description="Disordered" evidence="1">
    <location>
        <begin position="78"/>
        <end position="105"/>
    </location>
</feature>
<reference evidence="2" key="1">
    <citation type="submission" date="2023-08" db="EMBL/GenBank/DDBJ databases">
        <authorList>
            <person name="Alioto T."/>
            <person name="Alioto T."/>
            <person name="Gomez Garrido J."/>
        </authorList>
    </citation>
    <scope>NUCLEOTIDE SEQUENCE</scope>
</reference>
<dbReference type="AlphaFoldDB" id="A0AAV1FNW6"/>